<evidence type="ECO:0000313" key="1">
    <source>
        <dbReference type="EMBL" id="QHU27677.1"/>
    </source>
</evidence>
<accession>A0A6C0LB73</accession>
<dbReference type="AlphaFoldDB" id="A0A6C0LB73"/>
<reference evidence="1" key="1">
    <citation type="journal article" date="2020" name="Nature">
        <title>Giant virus diversity and host interactions through global metagenomics.</title>
        <authorList>
            <person name="Schulz F."/>
            <person name="Roux S."/>
            <person name="Paez-Espino D."/>
            <person name="Jungbluth S."/>
            <person name="Walsh D.A."/>
            <person name="Denef V.J."/>
            <person name="McMahon K.D."/>
            <person name="Konstantinidis K.T."/>
            <person name="Eloe-Fadrosh E.A."/>
            <person name="Kyrpides N.C."/>
            <person name="Woyke T."/>
        </authorList>
    </citation>
    <scope>NUCLEOTIDE SEQUENCE</scope>
    <source>
        <strain evidence="1">GVMAG-M-3300027769-26</strain>
    </source>
</reference>
<dbReference type="EMBL" id="MN740460">
    <property type="protein sequence ID" value="QHU27677.1"/>
    <property type="molecule type" value="Genomic_DNA"/>
</dbReference>
<organism evidence="1">
    <name type="scientific">viral metagenome</name>
    <dbReference type="NCBI Taxonomy" id="1070528"/>
    <lineage>
        <taxon>unclassified sequences</taxon>
        <taxon>metagenomes</taxon>
        <taxon>organismal metagenomes</taxon>
    </lineage>
</organism>
<protein>
    <submittedName>
        <fullName evidence="1">Uncharacterized protein</fullName>
    </submittedName>
</protein>
<proteinExistence type="predicted"/>
<sequence>MTKDDLFTSICNGDIQNSILLSTQMIIIDESFDVLELIYIDVCSYIGTFAYITDIGKLADIYEDIANMIDTDKIIIKNIYIIITKLCILCDIYNKHPVAKCGNMSIALLKNKIAHILNANDMKLSQNGIMRFDGILPPNNHENYSTALGIIAIIIKTIKTTDDLSCDDIDKLVGISNNLRLVIDYILRKKIKIETKFYSTDDDISWFIWGVYSILYKEKVFENAFKLYNHEYKKKYKIKRQGLLYSLGLLCIYIHKQDISKGWTNKERNVIDKIDEISIKLYNEIRRDIISKNPELSEKTNKHTREEKIKENDGLNFLLNYVPEIDSNNADKQEARENKTNYAEIPRVIET</sequence>
<name>A0A6C0LB73_9ZZZZ</name>